<evidence type="ECO:0000313" key="1">
    <source>
        <dbReference type="EMBL" id="KAH7655860.1"/>
    </source>
</evidence>
<reference evidence="2" key="1">
    <citation type="journal article" date="2022" name="Nat. Commun.">
        <title>Chromosome evolution and the genetic basis of agronomically important traits in greater yam.</title>
        <authorList>
            <person name="Bredeson J.V."/>
            <person name="Lyons J.B."/>
            <person name="Oniyinde I.O."/>
            <person name="Okereke N.R."/>
            <person name="Kolade O."/>
            <person name="Nnabue I."/>
            <person name="Nwadili C.O."/>
            <person name="Hribova E."/>
            <person name="Parker M."/>
            <person name="Nwogha J."/>
            <person name="Shu S."/>
            <person name="Carlson J."/>
            <person name="Kariba R."/>
            <person name="Muthemba S."/>
            <person name="Knop K."/>
            <person name="Barton G.J."/>
            <person name="Sherwood A.V."/>
            <person name="Lopez-Montes A."/>
            <person name="Asiedu R."/>
            <person name="Jamnadass R."/>
            <person name="Muchugi A."/>
            <person name="Goodstein D."/>
            <person name="Egesi C.N."/>
            <person name="Featherston J."/>
            <person name="Asfaw A."/>
            <person name="Simpson G.G."/>
            <person name="Dolezel J."/>
            <person name="Hendre P.S."/>
            <person name="Van Deynze A."/>
            <person name="Kumar P.L."/>
            <person name="Obidiegwu J.E."/>
            <person name="Bhattacharjee R."/>
            <person name="Rokhsar D.S."/>
        </authorList>
    </citation>
    <scope>NUCLEOTIDE SEQUENCE [LARGE SCALE GENOMIC DNA]</scope>
    <source>
        <strain evidence="2">cv. TDa95/00328</strain>
    </source>
</reference>
<name>A0ACB7U6H4_DIOAL</name>
<accession>A0ACB7U6H4</accession>
<evidence type="ECO:0000313" key="2">
    <source>
        <dbReference type="Proteomes" id="UP000827976"/>
    </source>
</evidence>
<comment type="caution">
    <text evidence="1">The sequence shown here is derived from an EMBL/GenBank/DDBJ whole genome shotgun (WGS) entry which is preliminary data.</text>
</comment>
<gene>
    <name evidence="1" type="ORF">IHE45_18G040400</name>
</gene>
<keyword evidence="2" id="KW-1185">Reference proteome</keyword>
<dbReference type="Proteomes" id="UP000827976">
    <property type="component" value="Chromosome 18"/>
</dbReference>
<sequence>MLLQNQHHSSFNALILPIFWRIIIVLPNLPTCWNYSDRKVMGICISITSGALQGLHGVRIGSKFTYNTKSTLQIRDFDLSTSEDLNYPIQQIQKQQSPCPKPICCNHYGDRSVMETIANIVTSLPFIFLGCQAPRKTASSVLYANSLIGVGLVSSLYHFSRGGVRKIFRWADYTTIAATSMCLSTAVSNDNPKLLMAASALVLPFQPLVVSTIHTGVMEVTFAKRALSNRDLRMAHNMHAISSVLAGLLFVFEDQLPQTPYIHADWHLAAAVGVGTCNKLLE</sequence>
<organism evidence="1 2">
    <name type="scientific">Dioscorea alata</name>
    <name type="common">Purple yam</name>
    <dbReference type="NCBI Taxonomy" id="55571"/>
    <lineage>
        <taxon>Eukaryota</taxon>
        <taxon>Viridiplantae</taxon>
        <taxon>Streptophyta</taxon>
        <taxon>Embryophyta</taxon>
        <taxon>Tracheophyta</taxon>
        <taxon>Spermatophyta</taxon>
        <taxon>Magnoliopsida</taxon>
        <taxon>Liliopsida</taxon>
        <taxon>Dioscoreales</taxon>
        <taxon>Dioscoreaceae</taxon>
        <taxon>Dioscorea</taxon>
    </lineage>
</organism>
<proteinExistence type="predicted"/>
<dbReference type="EMBL" id="CM037028">
    <property type="protein sequence ID" value="KAH7655860.1"/>
    <property type="molecule type" value="Genomic_DNA"/>
</dbReference>
<protein>
    <submittedName>
        <fullName evidence="1">Uncharacterized protein</fullName>
    </submittedName>
</protein>